<accession>A0A2N5P6Z6</accession>
<keyword evidence="1" id="KW-0808">Transferase</keyword>
<dbReference type="InterPro" id="IPR036527">
    <property type="entry name" value="SCP2_sterol-bd_dom_sf"/>
</dbReference>
<protein>
    <submittedName>
        <fullName evidence="1">GNAT family N-acetyltransferase</fullName>
    </submittedName>
</protein>
<organism evidence="1 2">
    <name type="scientific">Mediterraneibacter gnavus</name>
    <name type="common">Ruminococcus gnavus</name>
    <dbReference type="NCBI Taxonomy" id="33038"/>
    <lineage>
        <taxon>Bacteria</taxon>
        <taxon>Bacillati</taxon>
        <taxon>Bacillota</taxon>
        <taxon>Clostridia</taxon>
        <taxon>Lachnospirales</taxon>
        <taxon>Lachnospiraceae</taxon>
        <taxon>Mediterraneibacter</taxon>
    </lineage>
</organism>
<evidence type="ECO:0000313" key="2">
    <source>
        <dbReference type="Proteomes" id="UP000285610"/>
    </source>
</evidence>
<dbReference type="InterPro" id="IPR000182">
    <property type="entry name" value="GNAT_dom"/>
</dbReference>
<dbReference type="InterPro" id="IPR051554">
    <property type="entry name" value="Acetyltransferase_Eis"/>
</dbReference>
<comment type="caution">
    <text evidence="1">The sequence shown here is derived from an EMBL/GenBank/DDBJ whole genome shotgun (WGS) entry which is preliminary data.</text>
</comment>
<dbReference type="AlphaFoldDB" id="A0A2N5P6Z6"/>
<dbReference type="Proteomes" id="UP000285610">
    <property type="component" value="Unassembled WGS sequence"/>
</dbReference>
<dbReference type="RefSeq" id="WP_101872013.1">
    <property type="nucleotide sequence ID" value="NZ_CACRUU010000083.1"/>
</dbReference>
<sequence length="375" mass="43405">MELRRLEEQEHQKTRKLWEEVFSDDTRAFLDYYYFIKTKENEIWVIEEDGEIQSMLQLNPYQLQVAEHPFLCRYIIAVATRAQYRSRGYMSSLLRKAMQEMYGKKEPFTFLMPAAEAIYTPYDFRFVYSQRQAVFEKRAETELIEEEDATMFQAEELAAFAKERLFGTARVYAVRDAHYYQTRVLEQQSENGGIRMLKKDGKLVGIYYYAKEETCEVLEPLILPGYETVFWDSISGLSENPVKVLACPEVLEPCARSVERKPMIMVRILHLETLLSVLTVKEGESLSCSFAVIDPILTGNSRIWKLCSQEDGRIQVTETEDSQGVLTIGALTELVFGYRSAADLRKDPDVCLGRELQCELEKISPLSPVFLNEIV</sequence>
<proteinExistence type="predicted"/>
<dbReference type="GO" id="GO:0034069">
    <property type="term" value="F:aminoglycoside N-acetyltransferase activity"/>
    <property type="evidence" value="ECO:0007669"/>
    <property type="project" value="TreeGrafter"/>
</dbReference>
<dbReference type="Pfam" id="PF13527">
    <property type="entry name" value="Acetyltransf_9"/>
    <property type="match status" value="1"/>
</dbReference>
<name>A0A2N5P6Z6_MEDGN</name>
<evidence type="ECO:0000313" key="1">
    <source>
        <dbReference type="EMBL" id="RHM81589.1"/>
    </source>
</evidence>
<dbReference type="InterPro" id="IPR025559">
    <property type="entry name" value="Eis_dom"/>
</dbReference>
<dbReference type="GO" id="GO:0030649">
    <property type="term" value="P:aminoglycoside antibiotic catabolic process"/>
    <property type="evidence" value="ECO:0007669"/>
    <property type="project" value="TreeGrafter"/>
</dbReference>
<dbReference type="PROSITE" id="PS51186">
    <property type="entry name" value="GNAT"/>
    <property type="match status" value="1"/>
</dbReference>
<dbReference type="CDD" id="cd04301">
    <property type="entry name" value="NAT_SF"/>
    <property type="match status" value="1"/>
</dbReference>
<dbReference type="PANTHER" id="PTHR37817">
    <property type="entry name" value="N-ACETYLTRANSFERASE EIS"/>
    <property type="match status" value="1"/>
</dbReference>
<gene>
    <name evidence="1" type="ORF">DWZ50_00210</name>
</gene>
<dbReference type="SUPFAM" id="SSF55718">
    <property type="entry name" value="SCP-like"/>
    <property type="match status" value="1"/>
</dbReference>
<dbReference type="InterPro" id="IPR016181">
    <property type="entry name" value="Acyl_CoA_acyltransferase"/>
</dbReference>
<dbReference type="PANTHER" id="PTHR37817:SF1">
    <property type="entry name" value="N-ACETYLTRANSFERASE EIS"/>
    <property type="match status" value="1"/>
</dbReference>
<dbReference type="SUPFAM" id="SSF55729">
    <property type="entry name" value="Acyl-CoA N-acyltransferases (Nat)"/>
    <property type="match status" value="1"/>
</dbReference>
<dbReference type="Gene3D" id="3.40.630.30">
    <property type="match status" value="1"/>
</dbReference>
<dbReference type="Gene3D" id="3.30.1050.10">
    <property type="entry name" value="SCP2 sterol-binding domain"/>
    <property type="match status" value="1"/>
</dbReference>
<dbReference type="EMBL" id="QRQE01000001">
    <property type="protein sequence ID" value="RHM81589.1"/>
    <property type="molecule type" value="Genomic_DNA"/>
</dbReference>
<reference evidence="1 2" key="1">
    <citation type="submission" date="2018-08" db="EMBL/GenBank/DDBJ databases">
        <title>A genome reference for cultivated species of the human gut microbiota.</title>
        <authorList>
            <person name="Zou Y."/>
            <person name="Xue W."/>
            <person name="Luo G."/>
        </authorList>
    </citation>
    <scope>NUCLEOTIDE SEQUENCE [LARGE SCALE GENOMIC DNA]</scope>
    <source>
        <strain evidence="1 2">AF33-12</strain>
    </source>
</reference>
<dbReference type="Pfam" id="PF13530">
    <property type="entry name" value="SCP2_2"/>
    <property type="match status" value="1"/>
</dbReference>